<dbReference type="PANTHER" id="PTHR43792">
    <property type="entry name" value="GNAT FAMILY, PUTATIVE (AFU_ORTHOLOGUE AFUA_3G00765)-RELATED-RELATED"/>
    <property type="match status" value="1"/>
</dbReference>
<proteinExistence type="predicted"/>
<dbReference type="SUPFAM" id="SSF55729">
    <property type="entry name" value="Acyl-CoA N-acyltransferases (Nat)"/>
    <property type="match status" value="1"/>
</dbReference>
<dbReference type="InterPro" id="IPR051531">
    <property type="entry name" value="N-acetyltransferase"/>
</dbReference>
<dbReference type="PANTHER" id="PTHR43792:SF13">
    <property type="entry name" value="ACETYLTRANSFERASE"/>
    <property type="match status" value="1"/>
</dbReference>
<keyword evidence="1" id="KW-0732">Signal</keyword>
<organism evidence="3 4">
    <name type="scientific">Solicola gregarius</name>
    <dbReference type="NCBI Taxonomy" id="2908642"/>
    <lineage>
        <taxon>Bacteria</taxon>
        <taxon>Bacillati</taxon>
        <taxon>Actinomycetota</taxon>
        <taxon>Actinomycetes</taxon>
        <taxon>Propionibacteriales</taxon>
        <taxon>Nocardioidaceae</taxon>
        <taxon>Solicola</taxon>
    </lineage>
</organism>
<dbReference type="InterPro" id="IPR000182">
    <property type="entry name" value="GNAT_dom"/>
</dbReference>
<reference evidence="3" key="1">
    <citation type="submission" date="2022-01" db="EMBL/GenBank/DDBJ databases">
        <title>Nocardioidaceae gen. sp. A5X3R13.</title>
        <authorList>
            <person name="Lopez Marin M.A."/>
            <person name="Uhlik O."/>
        </authorList>
    </citation>
    <scope>NUCLEOTIDE SEQUENCE</scope>
    <source>
        <strain evidence="3">A5X3R13</strain>
    </source>
</reference>
<gene>
    <name evidence="3" type="ORF">L0C25_23215</name>
</gene>
<feature type="chain" id="PRO_5041331284" evidence="1">
    <location>
        <begin position="24"/>
        <end position="170"/>
    </location>
</feature>
<dbReference type="AlphaFoldDB" id="A0AA46YM20"/>
<accession>A0AA46YM20</accession>
<evidence type="ECO:0000313" key="4">
    <source>
        <dbReference type="Proteomes" id="UP001164390"/>
    </source>
</evidence>
<dbReference type="Pfam" id="PF13302">
    <property type="entry name" value="Acetyltransf_3"/>
    <property type="match status" value="1"/>
</dbReference>
<feature type="signal peptide" evidence="1">
    <location>
        <begin position="1"/>
        <end position="23"/>
    </location>
</feature>
<dbReference type="GO" id="GO:0016747">
    <property type="term" value="F:acyltransferase activity, transferring groups other than amino-acyl groups"/>
    <property type="evidence" value="ECO:0007669"/>
    <property type="project" value="InterPro"/>
</dbReference>
<feature type="domain" description="N-acetyltransferase" evidence="2">
    <location>
        <begin position="9"/>
        <end position="170"/>
    </location>
</feature>
<dbReference type="Proteomes" id="UP001164390">
    <property type="component" value="Chromosome"/>
</dbReference>
<protein>
    <submittedName>
        <fullName evidence="3">GNAT family N-acetyltransferase</fullName>
    </submittedName>
</protein>
<evidence type="ECO:0000259" key="2">
    <source>
        <dbReference type="PROSITE" id="PS51186"/>
    </source>
</evidence>
<sequence>MLDSRLPVVRLLPLTPAALSALAECNFAAADAAFGRELARITKNETWLWRLRRDQIVLTPGDRNWVAYVIVNEVGTAVGHAGFHGGPDPSGMAEVGYSVDPAYRGRGFAKAALAELIARARREPDVRTLRATVRPDNAASLAVIRGAGLVENDDQRDARDGRELIFEMPV</sequence>
<name>A0AA46YM20_9ACTN</name>
<dbReference type="RefSeq" id="WP_271634214.1">
    <property type="nucleotide sequence ID" value="NZ_CP094970.1"/>
</dbReference>
<dbReference type="CDD" id="cd04301">
    <property type="entry name" value="NAT_SF"/>
    <property type="match status" value="1"/>
</dbReference>
<dbReference type="KEGG" id="sgrg:L0C25_23215"/>
<dbReference type="Gene3D" id="3.40.630.30">
    <property type="match status" value="1"/>
</dbReference>
<evidence type="ECO:0000313" key="3">
    <source>
        <dbReference type="EMBL" id="UYM05383.1"/>
    </source>
</evidence>
<dbReference type="InterPro" id="IPR016181">
    <property type="entry name" value="Acyl_CoA_acyltransferase"/>
</dbReference>
<dbReference type="EMBL" id="CP094970">
    <property type="protein sequence ID" value="UYM05383.1"/>
    <property type="molecule type" value="Genomic_DNA"/>
</dbReference>
<evidence type="ECO:0000256" key="1">
    <source>
        <dbReference type="SAM" id="SignalP"/>
    </source>
</evidence>
<dbReference type="PROSITE" id="PS51186">
    <property type="entry name" value="GNAT"/>
    <property type="match status" value="1"/>
</dbReference>
<keyword evidence="4" id="KW-1185">Reference proteome</keyword>